<dbReference type="InterPro" id="IPR038062">
    <property type="entry name" value="ScdA-like_N_sf"/>
</dbReference>
<accession>A0A1I2S1T4</accession>
<dbReference type="STRING" id="1436961.SAMN05421739_102602"/>
<feature type="domain" description="DUF2249" evidence="2">
    <location>
        <begin position="108"/>
        <end position="175"/>
    </location>
</feature>
<keyword evidence="4" id="KW-1185">Reference proteome</keyword>
<evidence type="ECO:0000313" key="3">
    <source>
        <dbReference type="EMBL" id="SFG46293.1"/>
    </source>
</evidence>
<dbReference type="InterPro" id="IPR015077">
    <property type="entry name" value="DUF1858"/>
</dbReference>
<sequence>MQIAASTKISALIKENPAAIEAIASINKHFEKLRNPLLRKVLASRVTIADAARIGGCEVERFYEKLAPLGFTVAAGKSTESMAQPVYTSNAELPAFLANLPAERLRRLDVCADIATGNDPFRKIMAAVDKVEENSALLLINTFEPTPLMAILKKKGYSYFTEEKSPDLVHTYFWRNGAAEPLAEESIKPAENNFEDTLARFAGKVKRVDVRHLEMPQPMVTILGELEKLPAGEALYVVHKRVPQFLLPQLDERGFHVAINEVGPNEVYLLIYREPTSEV</sequence>
<dbReference type="SUPFAM" id="SSF140683">
    <property type="entry name" value="SP0561-like"/>
    <property type="match status" value="1"/>
</dbReference>
<organism evidence="3 4">
    <name type="scientific">Pontibacter chinhatensis</name>
    <dbReference type="NCBI Taxonomy" id="1436961"/>
    <lineage>
        <taxon>Bacteria</taxon>
        <taxon>Pseudomonadati</taxon>
        <taxon>Bacteroidota</taxon>
        <taxon>Cytophagia</taxon>
        <taxon>Cytophagales</taxon>
        <taxon>Hymenobacteraceae</taxon>
        <taxon>Pontibacter</taxon>
    </lineage>
</organism>
<name>A0A1I2S1T4_9BACT</name>
<dbReference type="Pfam" id="PF10006">
    <property type="entry name" value="DUF2249"/>
    <property type="match status" value="2"/>
</dbReference>
<evidence type="ECO:0000313" key="4">
    <source>
        <dbReference type="Proteomes" id="UP000198724"/>
    </source>
</evidence>
<evidence type="ECO:0008006" key="5">
    <source>
        <dbReference type="Google" id="ProtNLM"/>
    </source>
</evidence>
<feature type="domain" description="DUF2249" evidence="2">
    <location>
        <begin position="208"/>
        <end position="271"/>
    </location>
</feature>
<feature type="domain" description="DUF1858" evidence="1">
    <location>
        <begin position="4"/>
        <end position="62"/>
    </location>
</feature>
<gene>
    <name evidence="3" type="ORF">SAMN05421739_102602</name>
</gene>
<proteinExistence type="predicted"/>
<evidence type="ECO:0000259" key="1">
    <source>
        <dbReference type="Pfam" id="PF08984"/>
    </source>
</evidence>
<protein>
    <recommendedName>
        <fullName evidence="5">DUF2249 domain-containing protein</fullName>
    </recommendedName>
</protein>
<dbReference type="AlphaFoldDB" id="A0A1I2S1T4"/>
<dbReference type="SUPFAM" id="SSF64307">
    <property type="entry name" value="SirA-like"/>
    <property type="match status" value="1"/>
</dbReference>
<dbReference type="OrthoDB" id="128918at2"/>
<dbReference type="Pfam" id="PF08984">
    <property type="entry name" value="DUF1858"/>
    <property type="match status" value="1"/>
</dbReference>
<dbReference type="EMBL" id="FOOT01000002">
    <property type="protein sequence ID" value="SFG46293.1"/>
    <property type="molecule type" value="Genomic_DNA"/>
</dbReference>
<evidence type="ECO:0000259" key="2">
    <source>
        <dbReference type="Pfam" id="PF10006"/>
    </source>
</evidence>
<dbReference type="InterPro" id="IPR036868">
    <property type="entry name" value="TusA-like_sf"/>
</dbReference>
<dbReference type="RefSeq" id="WP_092100043.1">
    <property type="nucleotide sequence ID" value="NZ_FOOT01000002.1"/>
</dbReference>
<reference evidence="4" key="1">
    <citation type="submission" date="2016-10" db="EMBL/GenBank/DDBJ databases">
        <authorList>
            <person name="Varghese N."/>
            <person name="Submissions S."/>
        </authorList>
    </citation>
    <scope>NUCLEOTIDE SEQUENCE [LARGE SCALE GENOMIC DNA]</scope>
    <source>
        <strain evidence="4">LP51</strain>
    </source>
</reference>
<dbReference type="InterPro" id="IPR018720">
    <property type="entry name" value="DUF2249"/>
</dbReference>
<dbReference type="Gene3D" id="1.10.3910.10">
    <property type="entry name" value="SP0561-like"/>
    <property type="match status" value="1"/>
</dbReference>
<dbReference type="Proteomes" id="UP000198724">
    <property type="component" value="Unassembled WGS sequence"/>
</dbReference>